<comment type="subcellular location">
    <subcellularLocation>
        <location evidence="1">Secreted</location>
        <location evidence="1">Extracellular space</location>
        <location evidence="1">Apoplast</location>
    </subcellularLocation>
</comment>
<dbReference type="GO" id="GO:2000280">
    <property type="term" value="P:regulation of root development"/>
    <property type="evidence" value="ECO:0000318"/>
    <property type="project" value="GO_Central"/>
</dbReference>
<keyword evidence="7" id="KW-0379">Hydroxylation</keyword>
<dbReference type="GO" id="GO:0006995">
    <property type="term" value="P:cellular response to nitrogen starvation"/>
    <property type="evidence" value="ECO:0007669"/>
    <property type="project" value="UniProtKB-ARBA"/>
</dbReference>
<evidence type="ECO:0000256" key="7">
    <source>
        <dbReference type="ARBA" id="ARBA00023278"/>
    </source>
</evidence>
<keyword evidence="6" id="KW-0732">Signal</keyword>
<gene>
    <name evidence="9" type="ORF">RCOM_0601130</name>
</gene>
<organism evidence="9 10">
    <name type="scientific">Ricinus communis</name>
    <name type="common">Castor bean</name>
    <dbReference type="NCBI Taxonomy" id="3988"/>
    <lineage>
        <taxon>Eukaryota</taxon>
        <taxon>Viridiplantae</taxon>
        <taxon>Streptophyta</taxon>
        <taxon>Embryophyta</taxon>
        <taxon>Tracheophyta</taxon>
        <taxon>Spermatophyta</taxon>
        <taxon>Magnoliopsida</taxon>
        <taxon>eudicotyledons</taxon>
        <taxon>Gunneridae</taxon>
        <taxon>Pentapetalae</taxon>
        <taxon>rosids</taxon>
        <taxon>fabids</taxon>
        <taxon>Malpighiales</taxon>
        <taxon>Euphorbiaceae</taxon>
        <taxon>Acalyphoideae</taxon>
        <taxon>Acalypheae</taxon>
        <taxon>Ricinus</taxon>
    </lineage>
</organism>
<dbReference type="PANTHER" id="PTHR33348">
    <property type="entry name" value="PRECURSOR OF CEP5"/>
    <property type="match status" value="1"/>
</dbReference>
<feature type="compositionally biased region" description="Polar residues" evidence="8">
    <location>
        <begin position="70"/>
        <end position="81"/>
    </location>
</feature>
<dbReference type="AlphaFoldDB" id="B9S8I7"/>
<feature type="compositionally biased region" description="Polar residues" evidence="8">
    <location>
        <begin position="258"/>
        <end position="267"/>
    </location>
</feature>
<reference evidence="10" key="1">
    <citation type="journal article" date="2010" name="Nat. Biotechnol.">
        <title>Draft genome sequence of the oilseed species Ricinus communis.</title>
        <authorList>
            <person name="Chan A.P."/>
            <person name="Crabtree J."/>
            <person name="Zhao Q."/>
            <person name="Lorenzi H."/>
            <person name="Orvis J."/>
            <person name="Puiu D."/>
            <person name="Melake-Berhan A."/>
            <person name="Jones K.M."/>
            <person name="Redman J."/>
            <person name="Chen G."/>
            <person name="Cahoon E.B."/>
            <person name="Gedil M."/>
            <person name="Stanke M."/>
            <person name="Haas B.J."/>
            <person name="Wortman J.R."/>
            <person name="Fraser-Liggett C.M."/>
            <person name="Ravel J."/>
            <person name="Rabinowicz P.D."/>
        </authorList>
    </citation>
    <scope>NUCLEOTIDE SEQUENCE [LARGE SCALE GENOMIC DNA]</scope>
    <source>
        <strain evidence="10">cv. Hale</strain>
    </source>
</reference>
<dbReference type="GO" id="GO:1902025">
    <property type="term" value="P:nitrate import"/>
    <property type="evidence" value="ECO:0000318"/>
    <property type="project" value="GO_Central"/>
</dbReference>
<dbReference type="InterPro" id="IPR033250">
    <property type="entry name" value="CEP"/>
</dbReference>
<dbReference type="GO" id="GO:0005179">
    <property type="term" value="F:hormone activity"/>
    <property type="evidence" value="ECO:0000318"/>
    <property type="project" value="GO_Central"/>
</dbReference>
<feature type="region of interest" description="Disordered" evidence="8">
    <location>
        <begin position="53"/>
        <end position="81"/>
    </location>
</feature>
<dbReference type="GO" id="GO:0048046">
    <property type="term" value="C:apoplast"/>
    <property type="evidence" value="ECO:0007669"/>
    <property type="project" value="UniProtKB-SubCell"/>
</dbReference>
<evidence type="ECO:0000256" key="1">
    <source>
        <dbReference type="ARBA" id="ARBA00004271"/>
    </source>
</evidence>
<keyword evidence="3" id="KW-0052">Apoplast</keyword>
<dbReference type="PANTHER" id="PTHR33348:SF44">
    <property type="entry name" value="PRECURSOR OF CEP6"/>
    <property type="match status" value="1"/>
</dbReference>
<evidence type="ECO:0000256" key="3">
    <source>
        <dbReference type="ARBA" id="ARBA00022523"/>
    </source>
</evidence>
<dbReference type="InParanoid" id="B9S8I7"/>
<proteinExistence type="inferred from homology"/>
<dbReference type="EMBL" id="EQ973892">
    <property type="protein sequence ID" value="EEF39990.1"/>
    <property type="molecule type" value="Genomic_DNA"/>
</dbReference>
<protein>
    <submittedName>
        <fullName evidence="9">Uncharacterized protein</fullName>
    </submittedName>
</protein>
<evidence type="ECO:0000256" key="5">
    <source>
        <dbReference type="ARBA" id="ARBA00022702"/>
    </source>
</evidence>
<comment type="similarity">
    <text evidence="2">Belongs to the C-terminally encoded plant signaling peptide (CEP) family.</text>
</comment>
<sequence>MRKQLEAFQKELAKRGVSNTINLHQSKLAGQDHQEQTHTGFSDFAAASVDAFRPTPPGNSPGVGHPKAVVTSSSTTDQHSLTGLRHDYSNLHKSSHNIPGNVQQSMSGKEETSPTSLDVFAAASTDDFRPTSPGYSPGVGHPKAVVTSSSTADQHSFTGVKDYYNNVHKSNHIGVADNVKKPVSGKGEMLPTVTTTSFDASAASTKDDFRPTAPGFSPGVGHPKKVVTSSSTKHSITGFKDDYRPTQPGHSPGVGHSYQKNNAGQDP</sequence>
<feature type="region of interest" description="Disordered" evidence="8">
    <location>
        <begin position="200"/>
        <end position="267"/>
    </location>
</feature>
<name>B9S8I7_RICCO</name>
<evidence type="ECO:0000256" key="6">
    <source>
        <dbReference type="ARBA" id="ARBA00022729"/>
    </source>
</evidence>
<keyword evidence="10" id="KW-1185">Reference proteome</keyword>
<dbReference type="Proteomes" id="UP000008311">
    <property type="component" value="Unassembled WGS sequence"/>
</dbReference>
<dbReference type="GO" id="GO:1901371">
    <property type="term" value="P:regulation of leaf morphogenesis"/>
    <property type="evidence" value="ECO:0000318"/>
    <property type="project" value="GO_Central"/>
</dbReference>
<keyword evidence="5" id="KW-0372">Hormone</keyword>
<evidence type="ECO:0000256" key="4">
    <source>
        <dbReference type="ARBA" id="ARBA00022525"/>
    </source>
</evidence>
<dbReference type="eggNOG" id="ENOG502S6UF">
    <property type="taxonomic scope" value="Eukaryota"/>
</dbReference>
<evidence type="ECO:0000256" key="2">
    <source>
        <dbReference type="ARBA" id="ARBA00008963"/>
    </source>
</evidence>
<evidence type="ECO:0000256" key="8">
    <source>
        <dbReference type="SAM" id="MobiDB-lite"/>
    </source>
</evidence>
<dbReference type="GO" id="GO:0048364">
    <property type="term" value="P:root development"/>
    <property type="evidence" value="ECO:0007669"/>
    <property type="project" value="InterPro"/>
</dbReference>
<accession>B9S8I7</accession>
<dbReference type="GO" id="GO:0005576">
    <property type="term" value="C:extracellular region"/>
    <property type="evidence" value="ECO:0000318"/>
    <property type="project" value="GO_Central"/>
</dbReference>
<evidence type="ECO:0000313" key="10">
    <source>
        <dbReference type="Proteomes" id="UP000008311"/>
    </source>
</evidence>
<keyword evidence="4" id="KW-0964">Secreted</keyword>
<evidence type="ECO:0000313" key="9">
    <source>
        <dbReference type="EMBL" id="EEF39990.1"/>
    </source>
</evidence>